<evidence type="ECO:0000256" key="1">
    <source>
        <dbReference type="SAM" id="MobiDB-lite"/>
    </source>
</evidence>
<dbReference type="EMBL" id="JAVLSJ010000001">
    <property type="protein sequence ID" value="MDR9847071.1"/>
    <property type="molecule type" value="Genomic_DNA"/>
</dbReference>
<dbReference type="Proteomes" id="UP001246576">
    <property type="component" value="Unassembled WGS sequence"/>
</dbReference>
<evidence type="ECO:0000313" key="3">
    <source>
        <dbReference type="Proteomes" id="UP001246576"/>
    </source>
</evidence>
<dbReference type="RefSeq" id="WP_310839493.1">
    <property type="nucleotide sequence ID" value="NZ_JAVLSJ010000001.1"/>
</dbReference>
<feature type="compositionally biased region" description="Low complexity" evidence="1">
    <location>
        <begin position="135"/>
        <end position="144"/>
    </location>
</feature>
<sequence>MTQVIETVVADSALTLTDPNAALEALLNEIGDDTIVGEPIITEGELAPSEGEEAAASNAIAAIANVAGGDHAVDALLDEIGAAANLADMKKELYAAQPAAGVPAGEVPPVTTADLVEAAAKGKKGGKGKKKAEAGAEGAEAAAKPAKEKKAPAPTSVTHKPGDLLKHKLGEKAGEYLMFSLADATLDPDALAAKQQAFIDRMNDKDAIADKVRDKISMFLVWMVKGGELNEVLKRSITLLHKEGQLTSGDKGNLQLNLLEKPYSVGTARSQGNQMFMALPELGLTLKEKGRMVPNPDSALLPMAYNMLGLA</sequence>
<comment type="caution">
    <text evidence="2">The sequence shown here is derived from an EMBL/GenBank/DDBJ whole genome shotgun (WGS) entry which is preliminary data.</text>
</comment>
<keyword evidence="3" id="KW-1185">Reference proteome</keyword>
<protein>
    <recommendedName>
        <fullName evidence="4">Virion structural protein</fullName>
    </recommendedName>
</protein>
<gene>
    <name evidence="2" type="ORF">RI048_02475</name>
</gene>
<feature type="region of interest" description="Disordered" evidence="1">
    <location>
        <begin position="121"/>
        <end position="163"/>
    </location>
</feature>
<name>A0ABU2EG19_9BURK</name>
<organism evidence="2 3">
    <name type="scientific">Herbaspirillum huttiense subsp. lycopersici</name>
    <dbReference type="NCBI Taxonomy" id="3074428"/>
    <lineage>
        <taxon>Bacteria</taxon>
        <taxon>Pseudomonadati</taxon>
        <taxon>Pseudomonadota</taxon>
        <taxon>Betaproteobacteria</taxon>
        <taxon>Burkholderiales</taxon>
        <taxon>Oxalobacteraceae</taxon>
        <taxon>Herbaspirillum</taxon>
    </lineage>
</organism>
<feature type="compositionally biased region" description="Basic residues" evidence="1">
    <location>
        <begin position="121"/>
        <end position="130"/>
    </location>
</feature>
<evidence type="ECO:0008006" key="4">
    <source>
        <dbReference type="Google" id="ProtNLM"/>
    </source>
</evidence>
<accession>A0ABU2EG19</accession>
<reference evidence="2" key="1">
    <citation type="submission" date="2023-09" db="EMBL/GenBank/DDBJ databases">
        <title>Description of first Herbaspirillum huttiense subsp. nephrolepsisexaltata and Herbaspirillum huttiense subsp. lycopersicon.</title>
        <authorList>
            <person name="Poudel M."/>
            <person name="Sharma A."/>
            <person name="Goss E."/>
            <person name="Tapia J.H."/>
            <person name="Harmon C.M."/>
            <person name="Jones J.B."/>
        </authorList>
    </citation>
    <scope>NUCLEOTIDE SEQUENCE</scope>
    <source>
        <strain evidence="2">SE1</strain>
    </source>
</reference>
<evidence type="ECO:0000313" key="2">
    <source>
        <dbReference type="EMBL" id="MDR9847071.1"/>
    </source>
</evidence>
<proteinExistence type="predicted"/>